<keyword evidence="4" id="KW-0689">Ribosomal protein</keyword>
<dbReference type="AlphaFoldDB" id="A0A0F9NWK8"/>
<evidence type="ECO:0000256" key="5">
    <source>
        <dbReference type="ARBA" id="ARBA00023274"/>
    </source>
</evidence>
<dbReference type="Gene3D" id="2.30.30.30">
    <property type="match status" value="1"/>
</dbReference>
<dbReference type="GO" id="GO:1990904">
    <property type="term" value="C:ribonucleoprotein complex"/>
    <property type="evidence" value="ECO:0007669"/>
    <property type="project" value="UniProtKB-KW"/>
</dbReference>
<organism evidence="7">
    <name type="scientific">marine sediment metagenome</name>
    <dbReference type="NCBI Taxonomy" id="412755"/>
    <lineage>
        <taxon>unclassified sequences</taxon>
        <taxon>metagenomes</taxon>
        <taxon>ecological metagenomes</taxon>
    </lineage>
</organism>
<dbReference type="InterPro" id="IPR003256">
    <property type="entry name" value="Ribosomal_uL24"/>
</dbReference>
<protein>
    <recommendedName>
        <fullName evidence="6">KOW domain-containing protein</fullName>
    </recommendedName>
</protein>
<dbReference type="InterPro" id="IPR005825">
    <property type="entry name" value="Ribosomal_uL24_CS"/>
</dbReference>
<evidence type="ECO:0000256" key="2">
    <source>
        <dbReference type="ARBA" id="ARBA00022730"/>
    </source>
</evidence>
<dbReference type="PROSITE" id="PS01108">
    <property type="entry name" value="RIBOSOMAL_L24"/>
    <property type="match status" value="1"/>
</dbReference>
<reference evidence="7" key="1">
    <citation type="journal article" date="2015" name="Nature">
        <title>Complex archaea that bridge the gap between prokaryotes and eukaryotes.</title>
        <authorList>
            <person name="Spang A."/>
            <person name="Saw J.H."/>
            <person name="Jorgensen S.L."/>
            <person name="Zaremba-Niedzwiedzka K."/>
            <person name="Martijn J."/>
            <person name="Lind A.E."/>
            <person name="van Eijk R."/>
            <person name="Schleper C."/>
            <person name="Guy L."/>
            <person name="Ettema T.J."/>
        </authorList>
    </citation>
    <scope>NUCLEOTIDE SEQUENCE</scope>
</reference>
<keyword evidence="5" id="KW-0687">Ribonucleoprotein</keyword>
<keyword evidence="3" id="KW-0694">RNA-binding</keyword>
<dbReference type="InterPro" id="IPR008991">
    <property type="entry name" value="Translation_prot_SH3-like_sf"/>
</dbReference>
<proteinExistence type="inferred from homology"/>
<evidence type="ECO:0000256" key="4">
    <source>
        <dbReference type="ARBA" id="ARBA00022980"/>
    </source>
</evidence>
<dbReference type="InterPro" id="IPR041988">
    <property type="entry name" value="Ribosomal_uL24_KOW"/>
</dbReference>
<dbReference type="PANTHER" id="PTHR12903">
    <property type="entry name" value="MITOCHONDRIAL RIBOSOMAL PROTEIN L24"/>
    <property type="match status" value="1"/>
</dbReference>
<dbReference type="SMART" id="SM00739">
    <property type="entry name" value="KOW"/>
    <property type="match status" value="1"/>
</dbReference>
<dbReference type="EMBL" id="LAZR01007375">
    <property type="protein sequence ID" value="KKM85662.1"/>
    <property type="molecule type" value="Genomic_DNA"/>
</dbReference>
<evidence type="ECO:0000256" key="1">
    <source>
        <dbReference type="ARBA" id="ARBA00010618"/>
    </source>
</evidence>
<dbReference type="NCBIfam" id="TIGR01079">
    <property type="entry name" value="rplX_bact"/>
    <property type="match status" value="1"/>
</dbReference>
<name>A0A0F9NWK8_9ZZZZ</name>
<dbReference type="Pfam" id="PF00467">
    <property type="entry name" value="KOW"/>
    <property type="match status" value="1"/>
</dbReference>
<evidence type="ECO:0000259" key="6">
    <source>
        <dbReference type="SMART" id="SM00739"/>
    </source>
</evidence>
<comment type="caution">
    <text evidence="7">The sequence shown here is derived from an EMBL/GenBank/DDBJ whole genome shotgun (WGS) entry which is preliminary data.</text>
</comment>
<dbReference type="InterPro" id="IPR005824">
    <property type="entry name" value="KOW"/>
</dbReference>
<dbReference type="Pfam" id="PF17136">
    <property type="entry name" value="ribosomal_L24"/>
    <property type="match status" value="1"/>
</dbReference>
<dbReference type="SUPFAM" id="SSF50104">
    <property type="entry name" value="Translation proteins SH3-like domain"/>
    <property type="match status" value="1"/>
</dbReference>
<keyword evidence="2" id="KW-0699">rRNA-binding</keyword>
<sequence>MARIRKGDSVMVVSGKGKGRKGKVLRVDVKKNRLIVESVNLLKKHTKPTKTNPKGGIMQKEAPLDLSNVMLICTSCSKPTRPGYRIAKDGTKTRVCRRCEAELGKK</sequence>
<feature type="domain" description="KOW" evidence="6">
    <location>
        <begin position="3"/>
        <end position="30"/>
    </location>
</feature>
<dbReference type="GO" id="GO:0006412">
    <property type="term" value="P:translation"/>
    <property type="evidence" value="ECO:0007669"/>
    <property type="project" value="InterPro"/>
</dbReference>
<dbReference type="GO" id="GO:0019843">
    <property type="term" value="F:rRNA binding"/>
    <property type="evidence" value="ECO:0007669"/>
    <property type="project" value="UniProtKB-KW"/>
</dbReference>
<dbReference type="CDD" id="cd06089">
    <property type="entry name" value="KOW_RPL26"/>
    <property type="match status" value="1"/>
</dbReference>
<comment type="similarity">
    <text evidence="1">Belongs to the universal ribosomal protein uL24 family.</text>
</comment>
<evidence type="ECO:0000256" key="3">
    <source>
        <dbReference type="ARBA" id="ARBA00022884"/>
    </source>
</evidence>
<accession>A0A0F9NWK8</accession>
<gene>
    <name evidence="7" type="ORF">LCGC14_1286790</name>
</gene>
<dbReference type="InterPro" id="IPR014722">
    <property type="entry name" value="Rib_uL2_dom2"/>
</dbReference>
<dbReference type="GO" id="GO:0003735">
    <property type="term" value="F:structural constituent of ribosome"/>
    <property type="evidence" value="ECO:0007669"/>
    <property type="project" value="InterPro"/>
</dbReference>
<dbReference type="GO" id="GO:0005840">
    <property type="term" value="C:ribosome"/>
    <property type="evidence" value="ECO:0007669"/>
    <property type="project" value="UniProtKB-KW"/>
</dbReference>
<dbReference type="HAMAP" id="MF_01326_B">
    <property type="entry name" value="Ribosomal_uL24_B"/>
    <property type="match status" value="1"/>
</dbReference>
<dbReference type="InterPro" id="IPR057264">
    <property type="entry name" value="Ribosomal_uL24_C"/>
</dbReference>
<dbReference type="FunFam" id="2.30.30.30:FF:000004">
    <property type="entry name" value="50S ribosomal protein L24"/>
    <property type="match status" value="1"/>
</dbReference>
<evidence type="ECO:0000313" key="7">
    <source>
        <dbReference type="EMBL" id="KKM85662.1"/>
    </source>
</evidence>